<dbReference type="Pfam" id="PF01476">
    <property type="entry name" value="LysM"/>
    <property type="match status" value="2"/>
</dbReference>
<keyword evidence="2" id="KW-0732">Signal</keyword>
<dbReference type="PROSITE" id="PS51257">
    <property type="entry name" value="PROKAR_LIPOPROTEIN"/>
    <property type="match status" value="1"/>
</dbReference>
<gene>
    <name evidence="4" type="primary">nlpD_1</name>
    <name evidence="4" type="ORF">A8U91_00795</name>
</gene>
<feature type="region of interest" description="Disordered" evidence="1">
    <location>
        <begin position="151"/>
        <end position="185"/>
    </location>
</feature>
<dbReference type="SUPFAM" id="SSF54106">
    <property type="entry name" value="LysM domain"/>
    <property type="match status" value="2"/>
</dbReference>
<dbReference type="InterPro" id="IPR018392">
    <property type="entry name" value="LysM"/>
</dbReference>
<dbReference type="Gene3D" id="2.70.70.10">
    <property type="entry name" value="Glucose Permease (Domain IIA)"/>
    <property type="match status" value="1"/>
</dbReference>
<feature type="signal peptide" evidence="2">
    <location>
        <begin position="1"/>
        <end position="28"/>
    </location>
</feature>
<keyword evidence="4" id="KW-0378">Hydrolase</keyword>
<dbReference type="InterPro" id="IPR036779">
    <property type="entry name" value="LysM_dom_sf"/>
</dbReference>
<feature type="compositionally biased region" description="Low complexity" evidence="1">
    <location>
        <begin position="151"/>
        <end position="165"/>
    </location>
</feature>
<feature type="domain" description="LysM" evidence="3">
    <location>
        <begin position="47"/>
        <end position="91"/>
    </location>
</feature>
<comment type="caution">
    <text evidence="4">The sequence shown here is derived from an EMBL/GenBank/DDBJ whole genome shotgun (WGS) entry which is preliminary data.</text>
</comment>
<evidence type="ECO:0000313" key="4">
    <source>
        <dbReference type="EMBL" id="OBX36453.1"/>
    </source>
</evidence>
<dbReference type="InterPro" id="IPR016047">
    <property type="entry name" value="M23ase_b-sheet_dom"/>
</dbReference>
<proteinExistence type="predicted"/>
<dbReference type="InterPro" id="IPR050570">
    <property type="entry name" value="Cell_wall_metabolism_enzyme"/>
</dbReference>
<dbReference type="GO" id="GO:0004222">
    <property type="term" value="F:metalloendopeptidase activity"/>
    <property type="evidence" value="ECO:0007669"/>
    <property type="project" value="TreeGrafter"/>
</dbReference>
<dbReference type="Pfam" id="PF01551">
    <property type="entry name" value="Peptidase_M23"/>
    <property type="match status" value="1"/>
</dbReference>
<reference evidence="4 5" key="1">
    <citation type="submission" date="2016-06" db="EMBL/GenBank/DDBJ databases">
        <title>Genome sequence of halotolerant plant growth promoting strain of Halomonas elongata HEK1 isolated from salterns of Rann of Kutch, Gujarat, India.</title>
        <authorList>
            <person name="Gaba S."/>
            <person name="Singh R.N."/>
            <person name="Abrol S."/>
            <person name="Kaushik R."/>
            <person name="Saxena A.K."/>
        </authorList>
    </citation>
    <scope>NUCLEOTIDE SEQUENCE [LARGE SCALE GENOMIC DNA]</scope>
    <source>
        <strain evidence="4 5">HEK1</strain>
    </source>
</reference>
<feature type="domain" description="LysM" evidence="3">
    <location>
        <begin position="104"/>
        <end position="148"/>
    </location>
</feature>
<dbReference type="PANTHER" id="PTHR21666:SF270">
    <property type="entry name" value="MUREIN HYDROLASE ACTIVATOR ENVC"/>
    <property type="match status" value="1"/>
</dbReference>
<dbReference type="AlphaFoldDB" id="A0A1B8P2N0"/>
<evidence type="ECO:0000259" key="3">
    <source>
        <dbReference type="PROSITE" id="PS51782"/>
    </source>
</evidence>
<dbReference type="EMBL" id="MAJD01000001">
    <property type="protein sequence ID" value="OBX36453.1"/>
    <property type="molecule type" value="Genomic_DNA"/>
</dbReference>
<evidence type="ECO:0000256" key="2">
    <source>
        <dbReference type="SAM" id="SignalP"/>
    </source>
</evidence>
<dbReference type="Proteomes" id="UP000092504">
    <property type="component" value="Unassembled WGS sequence"/>
</dbReference>
<evidence type="ECO:0000313" key="5">
    <source>
        <dbReference type="Proteomes" id="UP000092504"/>
    </source>
</evidence>
<accession>A0A1B8P2N0</accession>
<dbReference type="PATRIC" id="fig|2746.7.peg.819"/>
<sequence>MAERPVAGKGRCPRLALILLLALLTGCAGQPSTPNGSSDAAAGISGSWVSIRRGDTLGDIAHRANVPLIRLQRFNPGIEPRGLAVGQRVLVPSQQERAPSGGPYRYQIRPGDTFTSVARRFGAAPSRVVAANPGVTATDLKVGQLIKVPLGGSASSGSSTASSSSKPRPTRLPDPGTLPGDAKGWPWPLDDYDVARRFGKDAHGTLQPMLLTTGKGARAKAVAGGQVRFADSMRQLGQVVIVHHPDNLQSVYARCARLLVDSGQRVERGTPLCVVGTASNGRHELLFDMRHGGKPMDPLTVLR</sequence>
<dbReference type="SMART" id="SM00257">
    <property type="entry name" value="LysM"/>
    <property type="match status" value="2"/>
</dbReference>
<dbReference type="CDD" id="cd00118">
    <property type="entry name" value="LysM"/>
    <property type="match status" value="2"/>
</dbReference>
<evidence type="ECO:0000256" key="1">
    <source>
        <dbReference type="SAM" id="MobiDB-lite"/>
    </source>
</evidence>
<dbReference type="PANTHER" id="PTHR21666">
    <property type="entry name" value="PEPTIDASE-RELATED"/>
    <property type="match status" value="1"/>
</dbReference>
<dbReference type="CDD" id="cd12797">
    <property type="entry name" value="M23_peptidase"/>
    <property type="match status" value="1"/>
</dbReference>
<organism evidence="4 5">
    <name type="scientific">Halomonas elongata</name>
    <dbReference type="NCBI Taxonomy" id="2746"/>
    <lineage>
        <taxon>Bacteria</taxon>
        <taxon>Pseudomonadati</taxon>
        <taxon>Pseudomonadota</taxon>
        <taxon>Gammaproteobacteria</taxon>
        <taxon>Oceanospirillales</taxon>
        <taxon>Halomonadaceae</taxon>
        <taxon>Halomonas</taxon>
    </lineage>
</organism>
<name>A0A1B8P2N0_HALEL</name>
<dbReference type="SUPFAM" id="SSF51261">
    <property type="entry name" value="Duplicated hybrid motif"/>
    <property type="match status" value="1"/>
</dbReference>
<dbReference type="InterPro" id="IPR011055">
    <property type="entry name" value="Dup_hybrid_motif"/>
</dbReference>
<dbReference type="PROSITE" id="PS51782">
    <property type="entry name" value="LYSM"/>
    <property type="match status" value="2"/>
</dbReference>
<protein>
    <submittedName>
        <fullName evidence="4">Murein hydrolase activator NlpD</fullName>
    </submittedName>
</protein>
<feature type="chain" id="PRO_5008611327" evidence="2">
    <location>
        <begin position="29"/>
        <end position="303"/>
    </location>
</feature>
<dbReference type="Gene3D" id="3.10.350.10">
    <property type="entry name" value="LysM domain"/>
    <property type="match status" value="2"/>
</dbReference>